<dbReference type="eggNOG" id="ENOG5030T6N">
    <property type="taxonomic scope" value="Bacteria"/>
</dbReference>
<keyword evidence="2" id="KW-1185">Reference proteome</keyword>
<evidence type="ECO:0000313" key="2">
    <source>
        <dbReference type="Proteomes" id="UP000001060"/>
    </source>
</evidence>
<name>D3HS69_LEGLN</name>
<accession>D3HS69</accession>
<dbReference type="STRING" id="661367.LLO_1389"/>
<dbReference type="KEGG" id="llo:LLO_1389"/>
<protein>
    <submittedName>
        <fullName evidence="1">Uncharacterized protein</fullName>
    </submittedName>
</protein>
<dbReference type="GeneID" id="40925621"/>
<dbReference type="EMBL" id="FN650140">
    <property type="protein sequence ID" value="CBJ11753.1"/>
    <property type="molecule type" value="Genomic_DNA"/>
</dbReference>
<dbReference type="Proteomes" id="UP000001060">
    <property type="component" value="Chromosome"/>
</dbReference>
<organism evidence="1 2">
    <name type="scientific">Legionella longbeachae serogroup 1 (strain NSW150)</name>
    <dbReference type="NCBI Taxonomy" id="661367"/>
    <lineage>
        <taxon>Bacteria</taxon>
        <taxon>Pseudomonadati</taxon>
        <taxon>Pseudomonadota</taxon>
        <taxon>Gammaproteobacteria</taxon>
        <taxon>Legionellales</taxon>
        <taxon>Legionellaceae</taxon>
        <taxon>Legionella</taxon>
    </lineage>
</organism>
<dbReference type="AlphaFoldDB" id="D3HS69"/>
<dbReference type="RefSeq" id="WP_003631859.1">
    <property type="nucleotide sequence ID" value="NC_013861.1"/>
</dbReference>
<gene>
    <name evidence="1" type="ordered locus">LLO_1389</name>
</gene>
<dbReference type="HOGENOM" id="CLU_942658_0_0_6"/>
<dbReference type="OrthoDB" id="5650588at2"/>
<proteinExistence type="predicted"/>
<evidence type="ECO:0000313" key="1">
    <source>
        <dbReference type="EMBL" id="CBJ11753.1"/>
    </source>
</evidence>
<sequence>MFGKILKSISMLTAGYTTYTLIYETQREHEIKTNVEITHCEDLVKESSEFEEIGKPTHGTLSSAYVKHKNTGMIYVKKGAHSREDIVKELMISNALHEIRKEQPECLILQTKKRNGFQYHTLSRKFDNTQDVEEFVREGKTGELKNKKVVGLEETLITDHILGKQSDTKLANMIVRNDGERLVFTTIDHERAVTPTSLGFFHSSSPTYPTNKWTLIRSIHDLNEKNEDNHAGLASDARANEFGKLALSIMDDKIINDYYEKLAIANLDPVLDQCNKLAKASKNSLVKLRDCVGYQLFFKEMQKKAREQTESFEHENNNSVIR</sequence>
<reference evidence="1 2" key="1">
    <citation type="journal article" date="2010" name="PLoS Genet.">
        <title>Analysis of the Legionella longbeachae genome and transcriptome uncovers unique strategies to cause Legionnaires' disease.</title>
        <authorList>
            <person name="Cazalet C."/>
            <person name="Gomez-Valero L."/>
            <person name="Rusniok C."/>
            <person name="Lomma M."/>
            <person name="Dervins-Ravault D."/>
            <person name="Newton H."/>
            <person name="Sansom F."/>
            <person name="Jarraud S."/>
            <person name="Zidane N."/>
            <person name="Ma L."/>
            <person name="Bouchier C."/>
            <person name="Etienne J."/>
            <person name="Hartland E."/>
            <person name="Buchrieser C."/>
        </authorList>
    </citation>
    <scope>NUCLEOTIDE SEQUENCE [LARGE SCALE GENOMIC DNA]</scope>
    <source>
        <strain evidence="1 2">NSW150</strain>
    </source>
</reference>